<gene>
    <name evidence="2" type="ORF">HIJ39_08360</name>
</gene>
<dbReference type="InterPro" id="IPR011990">
    <property type="entry name" value="TPR-like_helical_dom_sf"/>
</dbReference>
<keyword evidence="3" id="KW-1185">Reference proteome</keyword>
<dbReference type="RefSeq" id="WP_169098602.1">
    <property type="nucleotide sequence ID" value="NZ_JABBVZ010000021.1"/>
</dbReference>
<evidence type="ECO:0000256" key="1">
    <source>
        <dbReference type="PROSITE-ProRule" id="PRU00339"/>
    </source>
</evidence>
<comment type="caution">
    <text evidence="2">The sequence shown here is derived from an EMBL/GenBank/DDBJ whole genome shotgun (WGS) entry which is preliminary data.</text>
</comment>
<evidence type="ECO:0000313" key="2">
    <source>
        <dbReference type="EMBL" id="NMP22365.1"/>
    </source>
</evidence>
<feature type="repeat" description="TPR" evidence="1">
    <location>
        <begin position="125"/>
        <end position="158"/>
    </location>
</feature>
<dbReference type="Pfam" id="PF14559">
    <property type="entry name" value="TPR_19"/>
    <property type="match status" value="1"/>
</dbReference>
<dbReference type="InterPro" id="IPR019734">
    <property type="entry name" value="TPR_rpt"/>
</dbReference>
<dbReference type="AlphaFoldDB" id="A0A7Y0L4R0"/>
<dbReference type="Gene3D" id="1.25.40.10">
    <property type="entry name" value="Tetratricopeptide repeat domain"/>
    <property type="match status" value="2"/>
</dbReference>
<name>A0A7Y0L4R0_9FIRM</name>
<sequence>MSALDEGQKGWASVEVQDWADAEKHFRKALEMDPFQADALTGMAALYLRAGDADQARELCELATAQAERDLPRTKRHTGWDDEQVRPYLRALYYLSLTYIEQHAWALAQPALEEIVAWDVTGMQGRALDLLAQVLYRIERWEEAVHAFLEAAEYIPEDYYSAGLTLFKLGRTREAERFWRRGLERRPRLAALIAHYPHVLVNPRGSFWDQEFRDAVKYLQHQAELWDAASQRELAGFQERRAISNG</sequence>
<dbReference type="PROSITE" id="PS50005">
    <property type="entry name" value="TPR"/>
    <property type="match status" value="1"/>
</dbReference>
<dbReference type="Proteomes" id="UP000533476">
    <property type="component" value="Unassembled WGS sequence"/>
</dbReference>
<dbReference type="EMBL" id="JABBVZ010000021">
    <property type="protein sequence ID" value="NMP22365.1"/>
    <property type="molecule type" value="Genomic_DNA"/>
</dbReference>
<accession>A0A7Y0L4R0</accession>
<protein>
    <submittedName>
        <fullName evidence="2">Tetratricopeptide repeat protein</fullName>
    </submittedName>
</protein>
<dbReference type="SMART" id="SM00028">
    <property type="entry name" value="TPR"/>
    <property type="match status" value="4"/>
</dbReference>
<reference evidence="2 3" key="1">
    <citation type="submission" date="2020-04" db="EMBL/GenBank/DDBJ databases">
        <authorList>
            <person name="Zhang R."/>
            <person name="Schippers A."/>
        </authorList>
    </citation>
    <scope>NUCLEOTIDE SEQUENCE [LARGE SCALE GENOMIC DNA]</scope>
    <source>
        <strain evidence="2 3">DSM 109850</strain>
    </source>
</reference>
<dbReference type="SUPFAM" id="SSF48452">
    <property type="entry name" value="TPR-like"/>
    <property type="match status" value="1"/>
</dbReference>
<organism evidence="2 3">
    <name type="scientific">Sulfobacillus harzensis</name>
    <dbReference type="NCBI Taxonomy" id="2729629"/>
    <lineage>
        <taxon>Bacteria</taxon>
        <taxon>Bacillati</taxon>
        <taxon>Bacillota</taxon>
        <taxon>Clostridia</taxon>
        <taxon>Eubacteriales</taxon>
        <taxon>Clostridiales Family XVII. Incertae Sedis</taxon>
        <taxon>Sulfobacillus</taxon>
    </lineage>
</organism>
<keyword evidence="1" id="KW-0802">TPR repeat</keyword>
<evidence type="ECO:0000313" key="3">
    <source>
        <dbReference type="Proteomes" id="UP000533476"/>
    </source>
</evidence>
<proteinExistence type="predicted"/>